<feature type="transmembrane region" description="Helical" evidence="1">
    <location>
        <begin position="36"/>
        <end position="57"/>
    </location>
</feature>
<keyword evidence="1" id="KW-1133">Transmembrane helix</keyword>
<keyword evidence="1" id="KW-0472">Membrane</keyword>
<dbReference type="AlphaFoldDB" id="A0A916JNK4"/>
<proteinExistence type="predicted"/>
<keyword evidence="3" id="KW-1185">Reference proteome</keyword>
<accession>A0A916JNK4</accession>
<organism evidence="2 3">
    <name type="scientific">Parvicella tangerina</name>
    <dbReference type="NCBI Taxonomy" id="2829795"/>
    <lineage>
        <taxon>Bacteria</taxon>
        <taxon>Pseudomonadati</taxon>
        <taxon>Bacteroidota</taxon>
        <taxon>Flavobacteriia</taxon>
        <taxon>Flavobacteriales</taxon>
        <taxon>Parvicellaceae</taxon>
        <taxon>Parvicella</taxon>
    </lineage>
</organism>
<dbReference type="KEGG" id="ptan:CRYO30217_02091"/>
<evidence type="ECO:0000256" key="1">
    <source>
        <dbReference type="SAM" id="Phobius"/>
    </source>
</evidence>
<dbReference type="EMBL" id="OU015584">
    <property type="protein sequence ID" value="CAG5083114.1"/>
    <property type="molecule type" value="Genomic_DNA"/>
</dbReference>
<dbReference type="Proteomes" id="UP000683507">
    <property type="component" value="Chromosome"/>
</dbReference>
<keyword evidence="1" id="KW-0812">Transmembrane</keyword>
<sequence length="83" mass="9280">MAGMHHIENDTIAGTIGGTILAILPQLNSLDVTRTIILAAVGAVASFLVTQLCKWVWKRIKSKFSRLRSRQVFNRKSKEDDKN</sequence>
<name>A0A916JNK4_9FLAO</name>
<evidence type="ECO:0000313" key="3">
    <source>
        <dbReference type="Proteomes" id="UP000683507"/>
    </source>
</evidence>
<reference evidence="2" key="1">
    <citation type="submission" date="2021-04" db="EMBL/GenBank/DDBJ databases">
        <authorList>
            <person name="Rodrigo-Torres L."/>
            <person name="Arahal R. D."/>
            <person name="Lucena T."/>
        </authorList>
    </citation>
    <scope>NUCLEOTIDE SEQUENCE</scope>
    <source>
        <strain evidence="2">AS29M-1</strain>
    </source>
</reference>
<protein>
    <submittedName>
        <fullName evidence="2">Uncharacterized protein</fullName>
    </submittedName>
</protein>
<evidence type="ECO:0000313" key="2">
    <source>
        <dbReference type="EMBL" id="CAG5083114.1"/>
    </source>
</evidence>
<gene>
    <name evidence="2" type="ORF">CRYO30217_02091</name>
</gene>